<keyword evidence="8 10" id="KW-0472">Membrane</keyword>
<evidence type="ECO:0000256" key="6">
    <source>
        <dbReference type="ARBA" id="ARBA00022692"/>
    </source>
</evidence>
<evidence type="ECO:0000256" key="9">
    <source>
        <dbReference type="ARBA" id="ARBA00023237"/>
    </source>
</evidence>
<gene>
    <name evidence="13" type="primary">fimD_11</name>
    <name evidence="13" type="ORF">NCTC12026_02945</name>
</gene>
<evidence type="ECO:0000256" key="3">
    <source>
        <dbReference type="ARBA" id="ARBA00022448"/>
    </source>
</evidence>
<dbReference type="InterPro" id="IPR042186">
    <property type="entry name" value="FimD_plug_dom"/>
</dbReference>
<dbReference type="Gene3D" id="2.60.40.3110">
    <property type="match status" value="1"/>
</dbReference>
<name>A0A379G634_9GAMM</name>
<dbReference type="GO" id="GO:0015473">
    <property type="term" value="F:fimbrial usher porin activity"/>
    <property type="evidence" value="ECO:0007669"/>
    <property type="project" value="InterPro"/>
</dbReference>
<reference evidence="13 14" key="1">
    <citation type="submission" date="2018-06" db="EMBL/GenBank/DDBJ databases">
        <authorList>
            <consortium name="Pathogen Informatics"/>
            <person name="Doyle S."/>
        </authorList>
    </citation>
    <scope>NUCLEOTIDE SEQUENCE [LARGE SCALE GENOMIC DNA]</scope>
    <source>
        <strain evidence="13 14">NCTC12026</strain>
    </source>
</reference>
<dbReference type="PROSITE" id="PS01151">
    <property type="entry name" value="FIMBRIAL_USHER"/>
    <property type="match status" value="1"/>
</dbReference>
<evidence type="ECO:0000256" key="4">
    <source>
        <dbReference type="ARBA" id="ARBA00022452"/>
    </source>
</evidence>
<dbReference type="InterPro" id="IPR018030">
    <property type="entry name" value="Fimbrial_membr_usher_CS"/>
</dbReference>
<evidence type="ECO:0000256" key="10">
    <source>
        <dbReference type="RuleBase" id="RU003884"/>
    </source>
</evidence>
<dbReference type="GO" id="GO:0009297">
    <property type="term" value="P:pilus assembly"/>
    <property type="evidence" value="ECO:0007669"/>
    <property type="project" value="InterPro"/>
</dbReference>
<proteinExistence type="inferred from homology"/>
<comment type="subcellular location">
    <subcellularLocation>
        <location evidence="1 10">Cell outer membrane</location>
        <topology evidence="1 10">Multi-pass membrane protein</topology>
    </subcellularLocation>
</comment>
<feature type="domain" description="PapC-like C-terminal" evidence="11">
    <location>
        <begin position="775"/>
        <end position="841"/>
    </location>
</feature>
<dbReference type="InterPro" id="IPR025885">
    <property type="entry name" value="PapC_N"/>
</dbReference>
<dbReference type="PANTHER" id="PTHR30451">
    <property type="entry name" value="OUTER MEMBRANE USHER PROTEIN"/>
    <property type="match status" value="1"/>
</dbReference>
<evidence type="ECO:0000313" key="14">
    <source>
        <dbReference type="Proteomes" id="UP000255129"/>
    </source>
</evidence>
<dbReference type="Gene3D" id="2.60.40.2070">
    <property type="match status" value="1"/>
</dbReference>
<accession>A0A379G634</accession>
<dbReference type="SUPFAM" id="SSF141729">
    <property type="entry name" value="FimD N-terminal domain-like"/>
    <property type="match status" value="1"/>
</dbReference>
<dbReference type="Pfam" id="PF00577">
    <property type="entry name" value="Usher"/>
    <property type="match status" value="1"/>
</dbReference>
<keyword evidence="6 10" id="KW-0812">Transmembrane</keyword>
<dbReference type="InterPro" id="IPR000015">
    <property type="entry name" value="Fimb_usher"/>
</dbReference>
<evidence type="ECO:0000259" key="12">
    <source>
        <dbReference type="Pfam" id="PF13954"/>
    </source>
</evidence>
<evidence type="ECO:0000256" key="8">
    <source>
        <dbReference type="ARBA" id="ARBA00023136"/>
    </source>
</evidence>
<dbReference type="Gene3D" id="3.10.20.410">
    <property type="match status" value="1"/>
</dbReference>
<keyword evidence="4" id="KW-1134">Transmembrane beta strand</keyword>
<dbReference type="InterPro" id="IPR043142">
    <property type="entry name" value="PapC-like_C_sf"/>
</dbReference>
<dbReference type="AlphaFoldDB" id="A0A379G634"/>
<evidence type="ECO:0000256" key="1">
    <source>
        <dbReference type="ARBA" id="ARBA00004571"/>
    </source>
</evidence>
<dbReference type="FunFam" id="2.60.40.3110:FF:000001">
    <property type="entry name" value="Putative fimbrial outer membrane usher"/>
    <property type="match status" value="1"/>
</dbReference>
<dbReference type="Proteomes" id="UP000255129">
    <property type="component" value="Unassembled WGS sequence"/>
</dbReference>
<evidence type="ECO:0000256" key="5">
    <source>
        <dbReference type="ARBA" id="ARBA00022558"/>
    </source>
</evidence>
<dbReference type="PANTHER" id="PTHR30451:SF21">
    <property type="entry name" value="FIMBRIAL USHER DOMAIN-CONTAINING PROTEIN YDET-RELATED"/>
    <property type="match status" value="1"/>
</dbReference>
<dbReference type="OrthoDB" id="6554712at2"/>
<dbReference type="GO" id="GO:0009279">
    <property type="term" value="C:cell outer membrane"/>
    <property type="evidence" value="ECO:0007669"/>
    <property type="project" value="UniProtKB-SubCell"/>
</dbReference>
<evidence type="ECO:0000313" key="13">
    <source>
        <dbReference type="EMBL" id="SUC36519.1"/>
    </source>
</evidence>
<dbReference type="InterPro" id="IPR037224">
    <property type="entry name" value="PapC_N_sf"/>
</dbReference>
<dbReference type="Gene3D" id="2.60.40.2610">
    <property type="entry name" value="Outer membrane usher protein FimD, plug domain"/>
    <property type="match status" value="1"/>
</dbReference>
<keyword evidence="5 10" id="KW-1029">Fimbrium biogenesis</keyword>
<dbReference type="EMBL" id="UGUA01000002">
    <property type="protein sequence ID" value="SUC36519.1"/>
    <property type="molecule type" value="Genomic_DNA"/>
</dbReference>
<dbReference type="FunFam" id="2.60.40.2610:FF:000001">
    <property type="entry name" value="Outer membrane fimbrial usher protein"/>
    <property type="match status" value="1"/>
</dbReference>
<evidence type="ECO:0000256" key="7">
    <source>
        <dbReference type="ARBA" id="ARBA00022729"/>
    </source>
</evidence>
<keyword evidence="9 10" id="KW-0998">Cell outer membrane</keyword>
<comment type="similarity">
    <text evidence="2 10">Belongs to the fimbrial export usher family.</text>
</comment>
<dbReference type="RefSeq" id="WP_115164635.1">
    <property type="nucleotide sequence ID" value="NZ_UGUA01000002.1"/>
</dbReference>
<keyword evidence="3 10" id="KW-0813">Transport</keyword>
<dbReference type="Pfam" id="PF13954">
    <property type="entry name" value="PapC_N"/>
    <property type="match status" value="1"/>
</dbReference>
<organism evidence="13 14">
    <name type="scientific">Providencia rustigianii</name>
    <dbReference type="NCBI Taxonomy" id="158850"/>
    <lineage>
        <taxon>Bacteria</taxon>
        <taxon>Pseudomonadati</taxon>
        <taxon>Pseudomonadota</taxon>
        <taxon>Gammaproteobacteria</taxon>
        <taxon>Enterobacterales</taxon>
        <taxon>Morganellaceae</taxon>
        <taxon>Providencia</taxon>
    </lineage>
</organism>
<dbReference type="InterPro" id="IPR025949">
    <property type="entry name" value="PapC-like_C"/>
</dbReference>
<sequence length="858" mass="94021">MRPIKKKLKLYQPTHRVEVGAYNGVLNFQLKKIVNAVATILVTGISLNPAIAADYFNPNSLSIVEGQNIAQLQDLEQFSKPGGQIAGDYRVDVILNGNSIETKEIKFIEDKENNQLIPVLTKQELADWGVKVDDIPALRSLSSTQEIGALSQYIPDAKSTLDLPQQQLIISIPQIAMNQVASDAIPMSQWENGVPALVMNYYYSGSNNWSQNGGTDTNSQYVNLRSGLNVGPWRLKNYSTYTSNSDQQSWQSIETSLERGINSLKSQLILGDTSTPSEIFDGIQFRGIQLQSDESMLPNSMKGFAPIVRGIAQSNAEVTVKQNDYVIYQSYVSPGAFEIDNLNSIGSGGDLTVTIKEADGSERSYIVPFSSVAIMQREGQFKYSLTGGKFKSTDKGHEPNFIQSTLIYGLPKGITGYVGTILSENYQSYALGVGINLGALGALSTDVTQASTKNLRGKYDSSTGESYRFQYTKNMMATGTSVTLANYRYSTEGYYTFTEANSDINQLYRDNKKNRFQITLSQSLKELGSLYFSVYQQDYWNRSGSERTMSTGYNNNLAGMTYSINYNYSMSPYNQKADNQFSISLSIPLGDKKNSASLNTSMTTDNSGYTDAMIGASGSLLEDNNLNYTVQQSYGNKGAKASGNASASYRGSFGIANVGYGYDKDNQRVNYGLTGAIVAHPYGVTLAQPIYDSFAIIRAPGADGVKVANRTGVLTDSRGYAIVPYLNAYSKNEIALDIDTLPDNVELKTNSKTVVPTRGAAILANYETHVGYRLLFSVTHNGKPVPFGAMAQLIGSNDKALSTAIANENGDIYLSGMPERGRIQVKWGKSEQDQCIADYQLMPEHLNQHLPILSVDCR</sequence>
<evidence type="ECO:0000256" key="2">
    <source>
        <dbReference type="ARBA" id="ARBA00008064"/>
    </source>
</evidence>
<keyword evidence="7" id="KW-0732">Signal</keyword>
<feature type="domain" description="PapC N-terminal" evidence="12">
    <location>
        <begin position="55"/>
        <end position="204"/>
    </location>
</feature>
<evidence type="ECO:0000259" key="11">
    <source>
        <dbReference type="Pfam" id="PF13953"/>
    </source>
</evidence>
<dbReference type="Pfam" id="PF13953">
    <property type="entry name" value="PapC_C"/>
    <property type="match status" value="1"/>
</dbReference>
<protein>
    <submittedName>
        <fullName evidence="13">Outer membrane usher protein fimD</fullName>
    </submittedName>
</protein>